<dbReference type="EMBL" id="CM044705">
    <property type="protein sequence ID" value="KAI5662166.1"/>
    <property type="molecule type" value="Genomic_DNA"/>
</dbReference>
<comment type="caution">
    <text evidence="1">The sequence shown here is derived from an EMBL/GenBank/DDBJ whole genome shotgun (WGS) entry which is preliminary data.</text>
</comment>
<evidence type="ECO:0000313" key="2">
    <source>
        <dbReference type="Proteomes" id="UP001060085"/>
    </source>
</evidence>
<evidence type="ECO:0000313" key="1">
    <source>
        <dbReference type="EMBL" id="KAI5662166.1"/>
    </source>
</evidence>
<sequence>MIRECRNTKKVTHGSRSSDLEEGNPLGNKANESRFEVLGNLEEHEATDTSAQVVVNKIQAIAGPENYTTYSGPAHIQKDSNGAQKNIKGKQQFTSKPPALFGPNGISPSKTSGPKPTIIEAYTNRREGPKTRKPPAGAVGKETITGPKHNTNRTKNSAQSKGPSGTRMEQNQLIQQMDKPPHILVIEEQIVPKLVESSTGGKLIITDAEILDRNEEEEDTRYVEGEKDSLMEETS</sequence>
<protein>
    <submittedName>
        <fullName evidence="1">Uncharacterized protein</fullName>
    </submittedName>
</protein>
<accession>A0ACC0ANH3</accession>
<dbReference type="Proteomes" id="UP001060085">
    <property type="component" value="Linkage Group LG05"/>
</dbReference>
<reference evidence="2" key="1">
    <citation type="journal article" date="2023" name="Nat. Plants">
        <title>Single-cell RNA sequencing provides a high-resolution roadmap for understanding the multicellular compartmentation of specialized metabolism.</title>
        <authorList>
            <person name="Sun S."/>
            <person name="Shen X."/>
            <person name="Li Y."/>
            <person name="Li Y."/>
            <person name="Wang S."/>
            <person name="Li R."/>
            <person name="Zhang H."/>
            <person name="Shen G."/>
            <person name="Guo B."/>
            <person name="Wei J."/>
            <person name="Xu J."/>
            <person name="St-Pierre B."/>
            <person name="Chen S."/>
            <person name="Sun C."/>
        </authorList>
    </citation>
    <scope>NUCLEOTIDE SEQUENCE [LARGE SCALE GENOMIC DNA]</scope>
</reference>
<keyword evidence="2" id="KW-1185">Reference proteome</keyword>
<name>A0ACC0ANH3_CATRO</name>
<organism evidence="1 2">
    <name type="scientific">Catharanthus roseus</name>
    <name type="common">Madagascar periwinkle</name>
    <name type="synonym">Vinca rosea</name>
    <dbReference type="NCBI Taxonomy" id="4058"/>
    <lineage>
        <taxon>Eukaryota</taxon>
        <taxon>Viridiplantae</taxon>
        <taxon>Streptophyta</taxon>
        <taxon>Embryophyta</taxon>
        <taxon>Tracheophyta</taxon>
        <taxon>Spermatophyta</taxon>
        <taxon>Magnoliopsida</taxon>
        <taxon>eudicotyledons</taxon>
        <taxon>Gunneridae</taxon>
        <taxon>Pentapetalae</taxon>
        <taxon>asterids</taxon>
        <taxon>lamiids</taxon>
        <taxon>Gentianales</taxon>
        <taxon>Apocynaceae</taxon>
        <taxon>Rauvolfioideae</taxon>
        <taxon>Vinceae</taxon>
        <taxon>Catharanthinae</taxon>
        <taxon>Catharanthus</taxon>
    </lineage>
</organism>
<proteinExistence type="predicted"/>
<gene>
    <name evidence="1" type="ORF">M9H77_21489</name>
</gene>